<sequence>MYSWHGASSHASTPALPPPGGPRLDSAASTASQQPQQPSYQMPQLRWLPSMISRAPNGPHGLPMSPNLRMSGTPAVPASTAPQSVPSTTTTSTHHPQTHPAGAVVIDAHNSLPSSSASDQSDHPAARDALPDTEHASASASAPSNNTSDAAPTNPDDDEDLTASGLADLPTTADGTTDSDTPRKHGKRLTTKEEVSLFEICNRHAADFGQRSNLCKWWMTVTEEFTRDQGHPYSWHSVRRRVEAMTKQRIKFLDDLREKGGADAVTAADDAANPRWRAAIDAWIPTWQRWEQAEAQRIEKRDSRRPRKRRVSEWEGGSPAVSVPGAPAAPVSGSAPATAGWETPSVTGTPRSASVSVPAQAQAPQQSAIRLPPGFENMFSNQPSATPAPPVFASSPAPAPATPSAKENNSVMSAVLETLGKLNRHLDAAGSEARSSPIVSSVASNPQNAWSGDTRAGNGDEAAGGLLSSAVVDRLKQEIRQEMRNEWQVALEKDRAALEEKLDSVQRTQEMILEMLRQEPA</sequence>
<feature type="compositionally biased region" description="Low complexity" evidence="1">
    <location>
        <begin position="316"/>
        <end position="340"/>
    </location>
</feature>
<feature type="compositionally biased region" description="Low complexity" evidence="1">
    <location>
        <begin position="26"/>
        <end position="44"/>
    </location>
</feature>
<evidence type="ECO:0000313" key="3">
    <source>
        <dbReference type="Proteomes" id="UP000452235"/>
    </source>
</evidence>
<evidence type="ECO:0000256" key="1">
    <source>
        <dbReference type="SAM" id="MobiDB-lite"/>
    </source>
</evidence>
<feature type="region of interest" description="Disordered" evidence="1">
    <location>
        <begin position="111"/>
        <end position="189"/>
    </location>
</feature>
<protein>
    <submittedName>
        <fullName evidence="2">Uncharacterized protein</fullName>
    </submittedName>
</protein>
<feature type="region of interest" description="Disordered" evidence="1">
    <location>
        <begin position="432"/>
        <end position="464"/>
    </location>
</feature>
<feature type="compositionally biased region" description="Polar residues" evidence="1">
    <location>
        <begin position="433"/>
        <end position="451"/>
    </location>
</feature>
<reference evidence="2 3" key="1">
    <citation type="submission" date="2020-01" db="EMBL/GenBank/DDBJ databases">
        <title>Aspergillus terreus IFO 6365 whole genome shotgun sequence.</title>
        <authorList>
            <person name="Kanamasa S."/>
            <person name="Takahashi H."/>
        </authorList>
    </citation>
    <scope>NUCLEOTIDE SEQUENCE [LARGE SCALE GENOMIC DNA]</scope>
    <source>
        <strain evidence="2 3">IFO 6365</strain>
    </source>
</reference>
<organism evidence="2 3">
    <name type="scientific">Aspergillus terreus</name>
    <dbReference type="NCBI Taxonomy" id="33178"/>
    <lineage>
        <taxon>Eukaryota</taxon>
        <taxon>Fungi</taxon>
        <taxon>Dikarya</taxon>
        <taxon>Ascomycota</taxon>
        <taxon>Pezizomycotina</taxon>
        <taxon>Eurotiomycetes</taxon>
        <taxon>Eurotiomycetidae</taxon>
        <taxon>Eurotiales</taxon>
        <taxon>Aspergillaceae</taxon>
        <taxon>Aspergillus</taxon>
        <taxon>Aspergillus subgen. Circumdati</taxon>
    </lineage>
</organism>
<dbReference type="EMBL" id="BLJY01000011">
    <property type="protein sequence ID" value="GFF19871.1"/>
    <property type="molecule type" value="Genomic_DNA"/>
</dbReference>
<feature type="compositionally biased region" description="Low complexity" evidence="1">
    <location>
        <begin position="73"/>
        <end position="99"/>
    </location>
</feature>
<feature type="compositionally biased region" description="Low complexity" evidence="1">
    <location>
        <begin position="136"/>
        <end position="152"/>
    </location>
</feature>
<comment type="caution">
    <text evidence="2">The sequence shown here is derived from an EMBL/GenBank/DDBJ whole genome shotgun (WGS) entry which is preliminary data.</text>
</comment>
<feature type="compositionally biased region" description="Basic and acidic residues" evidence="1">
    <location>
        <begin position="120"/>
        <end position="135"/>
    </location>
</feature>
<name>A0A5M3Z2S6_ASPTE</name>
<accession>A0A5M3Z2S6</accession>
<dbReference type="OrthoDB" id="4498420at2759"/>
<proteinExistence type="predicted"/>
<feature type="region of interest" description="Disordered" evidence="1">
    <location>
        <begin position="1"/>
        <end position="99"/>
    </location>
</feature>
<feature type="region of interest" description="Disordered" evidence="1">
    <location>
        <begin position="298"/>
        <end position="406"/>
    </location>
</feature>
<dbReference type="Proteomes" id="UP000452235">
    <property type="component" value="Unassembled WGS sequence"/>
</dbReference>
<evidence type="ECO:0000313" key="2">
    <source>
        <dbReference type="EMBL" id="GFF19871.1"/>
    </source>
</evidence>
<feature type="compositionally biased region" description="Low complexity" evidence="1">
    <location>
        <begin position="352"/>
        <end position="368"/>
    </location>
</feature>
<gene>
    <name evidence="2" type="ORF">ATEIFO6365_0011013000</name>
</gene>
<dbReference type="AlphaFoldDB" id="A0A5M3Z2S6"/>
<keyword evidence="3" id="KW-1185">Reference proteome</keyword>
<dbReference type="VEuPathDB" id="FungiDB:ATEG_03738"/>